<keyword evidence="1" id="KW-0378">Hydrolase</keyword>
<evidence type="ECO:0000259" key="2">
    <source>
        <dbReference type="PROSITE" id="PS50175"/>
    </source>
</evidence>
<dbReference type="AlphaFoldDB" id="A0AAV4GF43"/>
<dbReference type="GO" id="GO:0004190">
    <property type="term" value="F:aspartic-type endopeptidase activity"/>
    <property type="evidence" value="ECO:0007669"/>
    <property type="project" value="InterPro"/>
</dbReference>
<evidence type="ECO:0000256" key="1">
    <source>
        <dbReference type="ARBA" id="ARBA00022801"/>
    </source>
</evidence>
<reference evidence="3 4" key="1">
    <citation type="journal article" date="2021" name="Elife">
        <title>Chloroplast acquisition without the gene transfer in kleptoplastic sea slugs, Plakobranchus ocellatus.</title>
        <authorList>
            <person name="Maeda T."/>
            <person name="Takahashi S."/>
            <person name="Yoshida T."/>
            <person name="Shimamura S."/>
            <person name="Takaki Y."/>
            <person name="Nagai Y."/>
            <person name="Toyoda A."/>
            <person name="Suzuki Y."/>
            <person name="Arimoto A."/>
            <person name="Ishii H."/>
            <person name="Satoh N."/>
            <person name="Nishiyama T."/>
            <person name="Hasebe M."/>
            <person name="Maruyama T."/>
            <person name="Minagawa J."/>
            <person name="Obokata J."/>
            <person name="Shigenobu S."/>
        </authorList>
    </citation>
    <scope>NUCLEOTIDE SEQUENCE [LARGE SCALE GENOMIC DNA]</scope>
</reference>
<dbReference type="InterPro" id="IPR021109">
    <property type="entry name" value="Peptidase_aspartic_dom_sf"/>
</dbReference>
<dbReference type="SUPFAM" id="SSF50630">
    <property type="entry name" value="Acid proteases"/>
    <property type="match status" value="1"/>
</dbReference>
<accession>A0AAV4GF43</accession>
<feature type="domain" description="Peptidase A2" evidence="2">
    <location>
        <begin position="22"/>
        <end position="101"/>
    </location>
</feature>
<dbReference type="EMBL" id="BMAT01011975">
    <property type="protein sequence ID" value="GFR83030.1"/>
    <property type="molecule type" value="Genomic_DNA"/>
</dbReference>
<gene>
    <name evidence="3" type="ORF">ElyMa_005966300</name>
</gene>
<dbReference type="Proteomes" id="UP000762676">
    <property type="component" value="Unassembled WGS sequence"/>
</dbReference>
<dbReference type="GO" id="GO:0006508">
    <property type="term" value="P:proteolysis"/>
    <property type="evidence" value="ECO:0007669"/>
    <property type="project" value="InterPro"/>
</dbReference>
<keyword evidence="4" id="KW-1185">Reference proteome</keyword>
<comment type="caution">
    <text evidence="3">The sequence shown here is derived from an EMBL/GenBank/DDBJ whole genome shotgun (WGS) entry which is preliminary data.</text>
</comment>
<name>A0AAV4GF43_9GAST</name>
<protein>
    <recommendedName>
        <fullName evidence="2">Peptidase A2 domain-containing protein</fullName>
    </recommendedName>
</protein>
<dbReference type="InterPro" id="IPR001995">
    <property type="entry name" value="Peptidase_A2_cat"/>
</dbReference>
<dbReference type="Gene3D" id="2.40.70.10">
    <property type="entry name" value="Acid Proteases"/>
    <property type="match status" value="1"/>
</dbReference>
<proteinExistence type="predicted"/>
<evidence type="ECO:0000313" key="3">
    <source>
        <dbReference type="EMBL" id="GFR83030.1"/>
    </source>
</evidence>
<organism evidence="3 4">
    <name type="scientific">Elysia marginata</name>
    <dbReference type="NCBI Taxonomy" id="1093978"/>
    <lineage>
        <taxon>Eukaryota</taxon>
        <taxon>Metazoa</taxon>
        <taxon>Spiralia</taxon>
        <taxon>Lophotrochozoa</taxon>
        <taxon>Mollusca</taxon>
        <taxon>Gastropoda</taxon>
        <taxon>Heterobranchia</taxon>
        <taxon>Euthyneura</taxon>
        <taxon>Panpulmonata</taxon>
        <taxon>Sacoglossa</taxon>
        <taxon>Placobranchoidea</taxon>
        <taxon>Plakobranchidae</taxon>
        <taxon>Elysia</taxon>
    </lineage>
</organism>
<sequence length="120" mass="13419">MNKTSNGTRKIIVNVNLDSIPVKMELDTGAALSLMTIKDYEDFFGNRPSLASTPVKLKTYTGEIIHPLGKTVVNITTPTQNTKQDLYIPEKGSNPIFGRDWLSQVTMNWEGLHQQNLSIK</sequence>
<dbReference type="PROSITE" id="PS50175">
    <property type="entry name" value="ASP_PROT_RETROV"/>
    <property type="match status" value="1"/>
</dbReference>
<evidence type="ECO:0000313" key="4">
    <source>
        <dbReference type="Proteomes" id="UP000762676"/>
    </source>
</evidence>